<gene>
    <name evidence="1" type="ORF">NC653_031362</name>
</gene>
<keyword evidence="2" id="KW-1185">Reference proteome</keyword>
<accession>A0AAD6LYB1</accession>
<proteinExistence type="predicted"/>
<reference evidence="1" key="1">
    <citation type="journal article" date="2023" name="Mol. Ecol. Resour.">
        <title>Chromosome-level genome assembly of a triploid poplar Populus alba 'Berolinensis'.</title>
        <authorList>
            <person name="Chen S."/>
            <person name="Yu Y."/>
            <person name="Wang X."/>
            <person name="Wang S."/>
            <person name="Zhang T."/>
            <person name="Zhou Y."/>
            <person name="He R."/>
            <person name="Meng N."/>
            <person name="Wang Y."/>
            <person name="Liu W."/>
            <person name="Liu Z."/>
            <person name="Liu J."/>
            <person name="Guo Q."/>
            <person name="Huang H."/>
            <person name="Sederoff R.R."/>
            <person name="Wang G."/>
            <person name="Qu G."/>
            <person name="Chen S."/>
        </authorList>
    </citation>
    <scope>NUCLEOTIDE SEQUENCE</scope>
    <source>
        <strain evidence="1">SC-2020</strain>
    </source>
</reference>
<dbReference type="AlphaFoldDB" id="A0AAD6LYB1"/>
<evidence type="ECO:0000313" key="2">
    <source>
        <dbReference type="Proteomes" id="UP001164929"/>
    </source>
</evidence>
<name>A0AAD6LYB1_9ROSI</name>
<dbReference type="Proteomes" id="UP001164929">
    <property type="component" value="Chromosome 13"/>
</dbReference>
<comment type="caution">
    <text evidence="1">The sequence shown here is derived from an EMBL/GenBank/DDBJ whole genome shotgun (WGS) entry which is preliminary data.</text>
</comment>
<organism evidence="1 2">
    <name type="scientific">Populus alba x Populus x berolinensis</name>
    <dbReference type="NCBI Taxonomy" id="444605"/>
    <lineage>
        <taxon>Eukaryota</taxon>
        <taxon>Viridiplantae</taxon>
        <taxon>Streptophyta</taxon>
        <taxon>Embryophyta</taxon>
        <taxon>Tracheophyta</taxon>
        <taxon>Spermatophyta</taxon>
        <taxon>Magnoliopsida</taxon>
        <taxon>eudicotyledons</taxon>
        <taxon>Gunneridae</taxon>
        <taxon>Pentapetalae</taxon>
        <taxon>rosids</taxon>
        <taxon>fabids</taxon>
        <taxon>Malpighiales</taxon>
        <taxon>Salicaceae</taxon>
        <taxon>Saliceae</taxon>
        <taxon>Populus</taxon>
    </lineage>
</organism>
<evidence type="ECO:0000313" key="1">
    <source>
        <dbReference type="EMBL" id="KAJ6975491.1"/>
    </source>
</evidence>
<protein>
    <submittedName>
        <fullName evidence="1">Uncharacterized protein</fullName>
    </submittedName>
</protein>
<sequence length="103" mass="11330">MSLKGCDCSSFAGTHGYIVPAHRQGIWRRGIHCLLGLTHVNDRENVLKVLGEEMASDSVQEDMIKVLKIADLCTTKLQYISRPPSTVAKFGENIFVVLDDAGL</sequence>
<dbReference type="EMBL" id="JAQIZT010000013">
    <property type="protein sequence ID" value="KAJ6975491.1"/>
    <property type="molecule type" value="Genomic_DNA"/>
</dbReference>